<dbReference type="EMBL" id="UYSU01049379">
    <property type="protein sequence ID" value="VDM06178.1"/>
    <property type="molecule type" value="Genomic_DNA"/>
</dbReference>
<dbReference type="WBParaSite" id="SSLN_0002052701-mRNA-1">
    <property type="protein sequence ID" value="SSLN_0002052701-mRNA-1"/>
    <property type="gene ID" value="SSLN_0002052701"/>
</dbReference>
<sequence length="140" mass="14927">MSLSRGIHSQVAYYGHLDSATAIGQPSPDSAFFEYEPSVTTLPSSIANLGLGLAVSSASDVFGCYRSVLPKYSVSNSFSASTSWCNHQETIVDGNPAGRLERYLCSRNACPCSQKSSFDSPPTSATLQTSWLNHVSHGKS</sequence>
<name>A0A183TTJ4_SCHSO</name>
<reference evidence="1 2" key="2">
    <citation type="submission" date="2018-11" db="EMBL/GenBank/DDBJ databases">
        <authorList>
            <consortium name="Pathogen Informatics"/>
        </authorList>
    </citation>
    <scope>NUCLEOTIDE SEQUENCE [LARGE SCALE GENOMIC DNA]</scope>
    <source>
        <strain evidence="1 2">NST_G2</strain>
    </source>
</reference>
<evidence type="ECO:0000313" key="3">
    <source>
        <dbReference type="WBParaSite" id="SSLN_0002052701-mRNA-1"/>
    </source>
</evidence>
<proteinExistence type="predicted"/>
<evidence type="ECO:0000313" key="2">
    <source>
        <dbReference type="Proteomes" id="UP000275846"/>
    </source>
</evidence>
<keyword evidence="2" id="KW-1185">Reference proteome</keyword>
<organism evidence="3">
    <name type="scientific">Schistocephalus solidus</name>
    <name type="common">Tapeworm</name>
    <dbReference type="NCBI Taxonomy" id="70667"/>
    <lineage>
        <taxon>Eukaryota</taxon>
        <taxon>Metazoa</taxon>
        <taxon>Spiralia</taxon>
        <taxon>Lophotrochozoa</taxon>
        <taxon>Platyhelminthes</taxon>
        <taxon>Cestoda</taxon>
        <taxon>Eucestoda</taxon>
        <taxon>Diphyllobothriidea</taxon>
        <taxon>Diphyllobothriidae</taxon>
        <taxon>Schistocephalus</taxon>
    </lineage>
</organism>
<dbReference type="Proteomes" id="UP000275846">
    <property type="component" value="Unassembled WGS sequence"/>
</dbReference>
<accession>A0A183TTJ4</accession>
<dbReference type="AlphaFoldDB" id="A0A183TTJ4"/>
<evidence type="ECO:0000313" key="1">
    <source>
        <dbReference type="EMBL" id="VDM06178.1"/>
    </source>
</evidence>
<reference evidence="3" key="1">
    <citation type="submission" date="2016-06" db="UniProtKB">
        <authorList>
            <consortium name="WormBaseParasite"/>
        </authorList>
    </citation>
    <scope>IDENTIFICATION</scope>
</reference>
<gene>
    <name evidence="1" type="ORF">SSLN_LOCUS19792</name>
</gene>
<protein>
    <submittedName>
        <fullName evidence="1 3">Uncharacterized protein</fullName>
    </submittedName>
</protein>